<dbReference type="PROSITE" id="PS51257">
    <property type="entry name" value="PROKAR_LIPOPROTEIN"/>
    <property type="match status" value="1"/>
</dbReference>
<evidence type="ECO:0000313" key="5">
    <source>
        <dbReference type="Proteomes" id="UP000254893"/>
    </source>
</evidence>
<name>A0A380C887_SPHSI</name>
<accession>A0A380C887</accession>
<feature type="domain" description="DUF4349" evidence="3">
    <location>
        <begin position="68"/>
        <end position="274"/>
    </location>
</feature>
<keyword evidence="1" id="KW-0472">Membrane</keyword>
<evidence type="ECO:0000256" key="1">
    <source>
        <dbReference type="SAM" id="Phobius"/>
    </source>
</evidence>
<feature type="signal peptide" evidence="2">
    <location>
        <begin position="1"/>
        <end position="23"/>
    </location>
</feature>
<dbReference type="RefSeq" id="WP_115170285.1">
    <property type="nucleotide sequence ID" value="NZ_UGYW01000002.1"/>
</dbReference>
<keyword evidence="1" id="KW-0812">Transmembrane</keyword>
<dbReference type="InterPro" id="IPR025645">
    <property type="entry name" value="DUF4349"/>
</dbReference>
<reference evidence="4 5" key="1">
    <citation type="submission" date="2018-06" db="EMBL/GenBank/DDBJ databases">
        <authorList>
            <consortium name="Pathogen Informatics"/>
            <person name="Doyle S."/>
        </authorList>
    </citation>
    <scope>NUCLEOTIDE SEQUENCE [LARGE SCALE GENOMIC DNA]</scope>
    <source>
        <strain evidence="4 5">NCTC11388</strain>
    </source>
</reference>
<feature type="transmembrane region" description="Helical" evidence="1">
    <location>
        <begin position="253"/>
        <end position="274"/>
    </location>
</feature>
<sequence length="283" mass="31620">MKNVQRILLIGSAVLILFSCNRASDSSKVALAESEAAAEPMALNLEDQSEPNAAVDAAATESLMVPQKKIIKTGSVSVESRDVAKNKKELDALVSKHKGFYEEETLSKGNSIASYNLKIRIPVQSYEAFIAELESGKDNITSKSIQSQDMTGQYYDLDSRLKSKKAYLQRYTELLGKARNVKEILEIEEQIRVIQEETDATAASLKSLNEQVAYSSLSVYLYQEQSNISIGADSFGTKLVDAVRFGWTALETFFIILIRIWPFLLIGVLGFVVIRKYKKRRKQ</sequence>
<organism evidence="4 5">
    <name type="scientific">Sphingobacterium spiritivorum</name>
    <name type="common">Flavobacterium spiritivorum</name>
    <dbReference type="NCBI Taxonomy" id="258"/>
    <lineage>
        <taxon>Bacteria</taxon>
        <taxon>Pseudomonadati</taxon>
        <taxon>Bacteroidota</taxon>
        <taxon>Sphingobacteriia</taxon>
        <taxon>Sphingobacteriales</taxon>
        <taxon>Sphingobacteriaceae</taxon>
        <taxon>Sphingobacterium</taxon>
    </lineage>
</organism>
<dbReference type="Proteomes" id="UP000254893">
    <property type="component" value="Unassembled WGS sequence"/>
</dbReference>
<gene>
    <name evidence="4" type="ORF">NCTC11388_02413</name>
</gene>
<evidence type="ECO:0000256" key="2">
    <source>
        <dbReference type="SAM" id="SignalP"/>
    </source>
</evidence>
<dbReference type="EMBL" id="UGYW01000002">
    <property type="protein sequence ID" value="SUJ14852.1"/>
    <property type="molecule type" value="Genomic_DNA"/>
</dbReference>
<feature type="chain" id="PRO_5016722678" description="DUF4349 domain-containing protein" evidence="2">
    <location>
        <begin position="24"/>
        <end position="283"/>
    </location>
</feature>
<dbReference type="Pfam" id="PF14257">
    <property type="entry name" value="DUF4349"/>
    <property type="match status" value="1"/>
</dbReference>
<evidence type="ECO:0000313" key="4">
    <source>
        <dbReference type="EMBL" id="SUJ14852.1"/>
    </source>
</evidence>
<protein>
    <recommendedName>
        <fullName evidence="3">DUF4349 domain-containing protein</fullName>
    </recommendedName>
</protein>
<proteinExistence type="predicted"/>
<dbReference type="AlphaFoldDB" id="A0A380C887"/>
<keyword evidence="2" id="KW-0732">Signal</keyword>
<keyword evidence="1" id="KW-1133">Transmembrane helix</keyword>
<evidence type="ECO:0000259" key="3">
    <source>
        <dbReference type="Pfam" id="PF14257"/>
    </source>
</evidence>